<accession>A0A1R3JY96</accession>
<comment type="caution">
    <text evidence="3">The sequence shown here is derived from an EMBL/GenBank/DDBJ whole genome shotgun (WGS) entry which is preliminary data.</text>
</comment>
<dbReference type="InterPro" id="IPR000916">
    <property type="entry name" value="Bet_v_I/MLP"/>
</dbReference>
<proteinExistence type="inferred from homology"/>
<comment type="similarity">
    <text evidence="1">Belongs to the MLP family.</text>
</comment>
<dbReference type="CDD" id="cd07816">
    <property type="entry name" value="Bet_v1-like"/>
    <property type="match status" value="1"/>
</dbReference>
<dbReference type="OrthoDB" id="1567931at2759"/>
<organism evidence="3 4">
    <name type="scientific">Corchorus olitorius</name>
    <dbReference type="NCBI Taxonomy" id="93759"/>
    <lineage>
        <taxon>Eukaryota</taxon>
        <taxon>Viridiplantae</taxon>
        <taxon>Streptophyta</taxon>
        <taxon>Embryophyta</taxon>
        <taxon>Tracheophyta</taxon>
        <taxon>Spermatophyta</taxon>
        <taxon>Magnoliopsida</taxon>
        <taxon>eudicotyledons</taxon>
        <taxon>Gunneridae</taxon>
        <taxon>Pentapetalae</taxon>
        <taxon>rosids</taxon>
        <taxon>malvids</taxon>
        <taxon>Malvales</taxon>
        <taxon>Malvaceae</taxon>
        <taxon>Grewioideae</taxon>
        <taxon>Apeibeae</taxon>
        <taxon>Corchorus</taxon>
    </lineage>
</organism>
<evidence type="ECO:0000313" key="3">
    <source>
        <dbReference type="EMBL" id="OMO99697.1"/>
    </source>
</evidence>
<protein>
    <recommendedName>
        <fullName evidence="2">Bet v I/Major latex protein domain-containing protein</fullName>
    </recommendedName>
</protein>
<keyword evidence="4" id="KW-1185">Reference proteome</keyword>
<dbReference type="SMART" id="SM01037">
    <property type="entry name" value="Bet_v_1"/>
    <property type="match status" value="1"/>
</dbReference>
<dbReference type="InterPro" id="IPR023393">
    <property type="entry name" value="START-like_dom_sf"/>
</dbReference>
<dbReference type="PANTHER" id="PTHR31338:SF16">
    <property type="entry name" value="POLYKETIDE CYCLASE_DEHYDRASE AND LIPID TRANSPORT SUPERFAMILY PROTEIN"/>
    <property type="match status" value="1"/>
</dbReference>
<evidence type="ECO:0000313" key="4">
    <source>
        <dbReference type="Proteomes" id="UP000187203"/>
    </source>
</evidence>
<dbReference type="PANTHER" id="PTHR31338">
    <property type="entry name" value="POLYKETIDE CYCLASE/DEHYDRASE AND LIPID TRANSPORT SUPERFAMILY PROTEIN"/>
    <property type="match status" value="1"/>
</dbReference>
<feature type="domain" description="Bet v I/Major latex protein" evidence="2">
    <location>
        <begin position="2"/>
        <end position="150"/>
    </location>
</feature>
<dbReference type="SUPFAM" id="SSF55961">
    <property type="entry name" value="Bet v1-like"/>
    <property type="match status" value="1"/>
</dbReference>
<sequence length="150" mass="17182">MAQIQKMEFQIELKSSADKFFELFRSKPQLLPKICPQEFKGVKLVEGDWDSVGSIREWTHTASGHPDIAKESIEAIDDESKTITFKFLDGEMMKYYKTFKPTVNVLPSGQGGLAKWTVEFEKQNESIPDPVMYKDFITNFSKNVDAYLNA</sequence>
<gene>
    <name evidence="3" type="ORF">COLO4_13138</name>
</gene>
<dbReference type="EMBL" id="AWUE01015082">
    <property type="protein sequence ID" value="OMO99697.1"/>
    <property type="molecule type" value="Genomic_DNA"/>
</dbReference>
<dbReference type="Gene3D" id="3.30.530.20">
    <property type="match status" value="1"/>
</dbReference>
<reference evidence="4" key="1">
    <citation type="submission" date="2013-09" db="EMBL/GenBank/DDBJ databases">
        <title>Corchorus olitorius genome sequencing.</title>
        <authorList>
            <person name="Alam M."/>
            <person name="Haque M.S."/>
            <person name="Islam M.S."/>
            <person name="Emdad E.M."/>
            <person name="Islam M.M."/>
            <person name="Ahmed B."/>
            <person name="Halim A."/>
            <person name="Hossen Q.M.M."/>
            <person name="Hossain M.Z."/>
            <person name="Ahmed R."/>
            <person name="Khan M.M."/>
            <person name="Islam R."/>
            <person name="Rashid M.M."/>
            <person name="Khan S.A."/>
            <person name="Rahman M.S."/>
            <person name="Alam M."/>
            <person name="Yahiya A.S."/>
            <person name="Khan M.S."/>
            <person name="Azam M.S."/>
            <person name="Haque T."/>
            <person name="Lashkar M.Z.H."/>
            <person name="Akhand A.I."/>
            <person name="Morshed G."/>
            <person name="Roy S."/>
            <person name="Uddin K.S."/>
            <person name="Rabeya T."/>
            <person name="Hossain A.S."/>
            <person name="Chowdhury A."/>
            <person name="Snigdha A.R."/>
            <person name="Mortoza M.S."/>
            <person name="Matin S.A."/>
            <person name="Hoque S.M.E."/>
            <person name="Islam M.K."/>
            <person name="Roy D.K."/>
            <person name="Haider R."/>
            <person name="Moosa M.M."/>
            <person name="Elias S.M."/>
            <person name="Hasan A.M."/>
            <person name="Jahan S."/>
            <person name="Shafiuddin M."/>
            <person name="Mahmood N."/>
            <person name="Shommy N.S."/>
        </authorList>
    </citation>
    <scope>NUCLEOTIDE SEQUENCE [LARGE SCALE GENOMIC DNA]</scope>
    <source>
        <strain evidence="4">cv. O-4</strain>
    </source>
</reference>
<dbReference type="Pfam" id="PF00407">
    <property type="entry name" value="Bet_v_1"/>
    <property type="match status" value="1"/>
</dbReference>
<evidence type="ECO:0000259" key="2">
    <source>
        <dbReference type="SMART" id="SM01037"/>
    </source>
</evidence>
<dbReference type="STRING" id="93759.A0A1R3JY96"/>
<name>A0A1R3JY96_9ROSI</name>
<dbReference type="AlphaFoldDB" id="A0A1R3JY96"/>
<dbReference type="InterPro" id="IPR052006">
    <property type="entry name" value="MLP-like"/>
</dbReference>
<dbReference type="GO" id="GO:0006952">
    <property type="term" value="P:defense response"/>
    <property type="evidence" value="ECO:0007669"/>
    <property type="project" value="InterPro"/>
</dbReference>
<dbReference type="Proteomes" id="UP000187203">
    <property type="component" value="Unassembled WGS sequence"/>
</dbReference>
<evidence type="ECO:0000256" key="1">
    <source>
        <dbReference type="ARBA" id="ARBA00038242"/>
    </source>
</evidence>